<proteinExistence type="predicted"/>
<reference evidence="1 2" key="1">
    <citation type="submission" date="2017-08" db="EMBL/GenBank/DDBJ databases">
        <title>Fine stratification of microbial communities through a metagenomic profile of the photic zone.</title>
        <authorList>
            <person name="Haro-Moreno J.M."/>
            <person name="Lopez-Perez M."/>
            <person name="De La Torre J."/>
            <person name="Picazo A."/>
            <person name="Camacho A."/>
            <person name="Rodriguez-Valera F."/>
        </authorList>
    </citation>
    <scope>NUCLEOTIDE SEQUENCE [LARGE SCALE GENOMIC DNA]</scope>
    <source>
        <strain evidence="1">MED-G24</strain>
    </source>
</reference>
<dbReference type="Proteomes" id="UP000219327">
    <property type="component" value="Unassembled WGS sequence"/>
</dbReference>
<protein>
    <recommendedName>
        <fullName evidence="3">VOC domain-containing protein</fullName>
    </recommendedName>
</protein>
<accession>A0A2A5WYS7</accession>
<dbReference type="AlphaFoldDB" id="A0A2A5WYS7"/>
<dbReference type="EMBL" id="NTKD01000003">
    <property type="protein sequence ID" value="PDH41689.1"/>
    <property type="molecule type" value="Genomic_DNA"/>
</dbReference>
<sequence>MRFNSITVADHPDAWRRAGFTVVDDKVVIGRSLVFNLTGPGDDGTRSVCSWELGIDDVEPASYAPGNLSLQAAAPSTPSEGHHLHDNGVRNCMKAVILCSNTRESVDRLIDTVDGFAKPAMDQLDDKGIHFAIWMMEGCEVGLEMVSLDPNQGDDAMMAIFLVVDDLKATIECIGENDVTPIEVYGGREMVRIKPRIGVTPGICLIEKA</sequence>
<name>A0A2A5WYS7_9GAMM</name>
<comment type="caution">
    <text evidence="1">The sequence shown here is derived from an EMBL/GenBank/DDBJ whole genome shotgun (WGS) entry which is preliminary data.</text>
</comment>
<gene>
    <name evidence="1" type="ORF">CNE99_01300</name>
</gene>
<organism evidence="1 2">
    <name type="scientific">OM182 bacterium MED-G24</name>
    <dbReference type="NCBI Taxonomy" id="1986255"/>
    <lineage>
        <taxon>Bacteria</taxon>
        <taxon>Pseudomonadati</taxon>
        <taxon>Pseudomonadota</taxon>
        <taxon>Gammaproteobacteria</taxon>
        <taxon>OMG group</taxon>
        <taxon>OM182 clade</taxon>
    </lineage>
</organism>
<evidence type="ECO:0000313" key="1">
    <source>
        <dbReference type="EMBL" id="PDH41689.1"/>
    </source>
</evidence>
<evidence type="ECO:0000313" key="2">
    <source>
        <dbReference type="Proteomes" id="UP000219327"/>
    </source>
</evidence>
<evidence type="ECO:0008006" key="3">
    <source>
        <dbReference type="Google" id="ProtNLM"/>
    </source>
</evidence>